<evidence type="ECO:0000313" key="2">
    <source>
        <dbReference type="Proteomes" id="UP000002875"/>
    </source>
</evidence>
<dbReference type="InterPro" id="IPR008593">
    <property type="entry name" value="Dam_MeTrfase"/>
</dbReference>
<protein>
    <submittedName>
        <fullName evidence="1">DNA N-6-adenine-methyltransferase</fullName>
    </submittedName>
</protein>
<proteinExistence type="predicted"/>
<name>A0ABM5N7D8_EMTOG</name>
<organism evidence="1 2">
    <name type="scientific">Emticicia oligotrophica (strain DSM 17448 / CIP 109782 / MTCC 6937 / GPTSA100-15)</name>
    <dbReference type="NCBI Taxonomy" id="929562"/>
    <lineage>
        <taxon>Bacteria</taxon>
        <taxon>Pseudomonadati</taxon>
        <taxon>Bacteroidota</taxon>
        <taxon>Cytophagia</taxon>
        <taxon>Cytophagales</taxon>
        <taxon>Leadbetterellaceae</taxon>
        <taxon>Emticicia</taxon>
    </lineage>
</organism>
<keyword evidence="1" id="KW-0614">Plasmid</keyword>
<keyword evidence="2" id="KW-1185">Reference proteome</keyword>
<dbReference type="Pfam" id="PF05869">
    <property type="entry name" value="Dam"/>
    <property type="match status" value="1"/>
</dbReference>
<gene>
    <name evidence="1" type="ordered locus">Emtol_0177</name>
</gene>
<evidence type="ECO:0000313" key="1">
    <source>
        <dbReference type="EMBL" id="AFK05449.1"/>
    </source>
</evidence>
<dbReference type="EMBL" id="CP002962">
    <property type="protein sequence ID" value="AFK05449.1"/>
    <property type="molecule type" value="Genomic_DNA"/>
</dbReference>
<reference evidence="1 2" key="1">
    <citation type="submission" date="2011-07" db="EMBL/GenBank/DDBJ databases">
        <title>The complete genome of plasmid 1 of Emticicia oligotrophica DSM 17448.</title>
        <authorList>
            <consortium name="US DOE Joint Genome Institute (JGI-PGF)"/>
            <person name="Lucas S."/>
            <person name="Han J."/>
            <person name="Lapidus A."/>
            <person name="Bruce D."/>
            <person name="Goodwin L."/>
            <person name="Pitluck S."/>
            <person name="Peters L."/>
            <person name="Kyrpides N."/>
            <person name="Mavromatis K."/>
            <person name="Ivanova N."/>
            <person name="Ovchinnikova G."/>
            <person name="Teshima H."/>
            <person name="Detter J.C."/>
            <person name="Tapia R."/>
            <person name="Han C."/>
            <person name="Land M."/>
            <person name="Hauser L."/>
            <person name="Markowitz V."/>
            <person name="Cheng J.-F."/>
            <person name="Hugenholtz P."/>
            <person name="Woyke T."/>
            <person name="Wu D."/>
            <person name="Tindall B."/>
            <person name="Pomrenke H."/>
            <person name="Brambilla E."/>
            <person name="Klenk H.-P."/>
            <person name="Eisen J.A."/>
        </authorList>
    </citation>
    <scope>NUCLEOTIDE SEQUENCE [LARGE SCALE GENOMIC DNA]</scope>
    <source>
        <strain evidence="2">DSM 17448 / GPTSA100-15</strain>
        <plasmid evidence="1 2">pEMTOL01</plasmid>
    </source>
</reference>
<sequence>MNIKAIFSCKTTNWETPQDLFDELDKQYNFTLDVCATSENAKCNEFFTPEIDGLKQEWKGMCWMNPPYGREIGKWVRKAHLEVITGRCRIIALLPARTDTKWFHEWVLNKHEIKFIKGRLRFSDSKNSAPFPSMLVIFEGRP</sequence>
<accession>A0ABM5N7D8</accession>
<geneLocation type="plasmid" evidence="1 2">
    <name>pEMTOL01</name>
</geneLocation>
<dbReference type="RefSeq" id="WP_015026195.1">
    <property type="nucleotide sequence ID" value="NC_018742.1"/>
</dbReference>
<dbReference type="Proteomes" id="UP000002875">
    <property type="component" value="Plasmid pEMTOL01"/>
</dbReference>